<dbReference type="HOGENOM" id="CLU_3233612_0_0_6"/>
<protein>
    <submittedName>
        <fullName evidence="1">Uncharacterized protein</fullName>
    </submittedName>
</protein>
<dbReference type="EMBL" id="AE014075">
    <property type="protein sequence ID" value="AAN81855.1"/>
    <property type="molecule type" value="Genomic_DNA"/>
</dbReference>
<reference evidence="1 2" key="1">
    <citation type="journal article" date="2002" name="Proc. Natl. Acad. Sci. U.S.A.">
        <title>Extensive mosaic structure revealed by the complete genome sequence of uropathogenic Escherichia coli.</title>
        <authorList>
            <person name="Welch R.A."/>
            <person name="Burland V."/>
            <person name="Plunkett G.III."/>
            <person name="Redford P."/>
            <person name="Roesch P."/>
            <person name="Rasko D."/>
            <person name="Buckles E.L."/>
            <person name="Liou S.R."/>
            <person name="Boutin A."/>
            <person name="Hackett J."/>
            <person name="Stroud D."/>
            <person name="Mayhew G.F."/>
            <person name="Rose D.J."/>
            <person name="Zhou S."/>
            <person name="Schwartz D.C."/>
            <person name="Perna N.T."/>
            <person name="Mobley H.L."/>
            <person name="Donnenberg M.S."/>
            <person name="Blattner F.R."/>
        </authorList>
    </citation>
    <scope>NUCLEOTIDE SEQUENCE [LARGE SCALE GENOMIC DNA]</scope>
    <source>
        <strain evidence="2">CFT073 / ATCC 700928 / UPEC</strain>
    </source>
</reference>
<evidence type="ECO:0000313" key="2">
    <source>
        <dbReference type="Proteomes" id="UP000001410"/>
    </source>
</evidence>
<name>A0A0H2VAE6_ECOL6</name>
<gene>
    <name evidence="1" type="ordered locus">c3410</name>
</gene>
<dbReference type="KEGG" id="ecc:c3410"/>
<accession>A0A0H2VAE6</accession>
<organism evidence="1 2">
    <name type="scientific">Escherichia coli O6:H1 (strain CFT073 / ATCC 700928 / UPEC)</name>
    <dbReference type="NCBI Taxonomy" id="199310"/>
    <lineage>
        <taxon>Bacteria</taxon>
        <taxon>Pseudomonadati</taxon>
        <taxon>Pseudomonadota</taxon>
        <taxon>Gammaproteobacteria</taxon>
        <taxon>Enterobacterales</taxon>
        <taxon>Enterobacteriaceae</taxon>
        <taxon>Escherichia</taxon>
    </lineage>
</organism>
<evidence type="ECO:0000313" key="1">
    <source>
        <dbReference type="EMBL" id="AAN81855.1"/>
    </source>
</evidence>
<dbReference type="STRING" id="199310.c3410"/>
<dbReference type="Proteomes" id="UP000001410">
    <property type="component" value="Chromosome"/>
</dbReference>
<keyword evidence="2" id="KW-1185">Reference proteome</keyword>
<sequence>MRIHYTELCLIKEMVGLFFKPTFKYPTSVTKPASNIQVNVIYSTKYKFIE</sequence>
<dbReference type="AlphaFoldDB" id="A0A0H2VAE6"/>
<proteinExistence type="predicted"/>